<sequence length="247" mass="26136">MTASTSLIHHLAGEPDPVASMAKLLTDTPGVCTICARRVPRTADAGKALGTNFADRSMYRATTSLVCPACLWCCSGKPPATLRMWTVVAVPGQTLPASNPKAWLQDTPGLYLGARGDTTGALVDSILTAPPAGPWHVSVAVSGQKHVVPYSDINCGGGRWAVRVETVTVTGTPDEWVHVRGHALALRRLGVPAADVLTGTPRYLKTPADLAAWRSHSHQLVPWLGSPMLSLALWTITKGALDDHPDC</sequence>
<gene>
    <name evidence="1" type="ORF">SAMN05443637_13040</name>
</gene>
<dbReference type="STRING" id="1848.SAMN05443637_13040"/>
<protein>
    <submittedName>
        <fullName evidence="1">Uncharacterized protein</fullName>
    </submittedName>
</protein>
<keyword evidence="2" id="KW-1185">Reference proteome</keyword>
<reference evidence="1 2" key="1">
    <citation type="submission" date="2016-11" db="EMBL/GenBank/DDBJ databases">
        <authorList>
            <person name="Jaros S."/>
            <person name="Januszkiewicz K."/>
            <person name="Wedrychowicz H."/>
        </authorList>
    </citation>
    <scope>NUCLEOTIDE SEQUENCE [LARGE SCALE GENOMIC DNA]</scope>
    <source>
        <strain evidence="1 2">DSM 43832</strain>
    </source>
</reference>
<organism evidence="1 2">
    <name type="scientific">Pseudonocardia thermophila</name>
    <dbReference type="NCBI Taxonomy" id="1848"/>
    <lineage>
        <taxon>Bacteria</taxon>
        <taxon>Bacillati</taxon>
        <taxon>Actinomycetota</taxon>
        <taxon>Actinomycetes</taxon>
        <taxon>Pseudonocardiales</taxon>
        <taxon>Pseudonocardiaceae</taxon>
        <taxon>Pseudonocardia</taxon>
    </lineage>
</organism>
<dbReference type="OrthoDB" id="4421803at2"/>
<proteinExistence type="predicted"/>
<dbReference type="AlphaFoldDB" id="A0A1M7AW71"/>
<evidence type="ECO:0000313" key="1">
    <source>
        <dbReference type="EMBL" id="SHL46955.1"/>
    </source>
</evidence>
<accession>A0A1M7AW71</accession>
<dbReference type="EMBL" id="FRAP01000030">
    <property type="protein sequence ID" value="SHL46955.1"/>
    <property type="molecule type" value="Genomic_DNA"/>
</dbReference>
<name>A0A1M7AW71_PSETH</name>
<evidence type="ECO:0000313" key="2">
    <source>
        <dbReference type="Proteomes" id="UP000184363"/>
    </source>
</evidence>
<dbReference type="Proteomes" id="UP000184363">
    <property type="component" value="Unassembled WGS sequence"/>
</dbReference>
<dbReference type="RefSeq" id="WP_143172423.1">
    <property type="nucleotide sequence ID" value="NZ_FRAP01000030.1"/>
</dbReference>